<evidence type="ECO:0000313" key="21">
    <source>
        <dbReference type="EMBL" id="URF06326.1"/>
    </source>
</evidence>
<evidence type="ECO:0000256" key="9">
    <source>
        <dbReference type="ARBA" id="ARBA00022982"/>
    </source>
</evidence>
<dbReference type="InterPro" id="IPR036929">
    <property type="entry name" value="DsbDN_sf"/>
</dbReference>
<evidence type="ECO:0000256" key="7">
    <source>
        <dbReference type="ARBA" id="ARBA00022729"/>
    </source>
</evidence>
<dbReference type="Gene3D" id="3.40.30.10">
    <property type="entry name" value="Glutaredoxin"/>
    <property type="match status" value="1"/>
</dbReference>
<dbReference type="PANTHER" id="PTHR32234:SF0">
    <property type="entry name" value="THIOL:DISULFIDE INTERCHANGE PROTEIN DSBD"/>
    <property type="match status" value="1"/>
</dbReference>
<keyword evidence="4 18" id="KW-1003">Cell membrane</keyword>
<dbReference type="InterPro" id="IPR022910">
    <property type="entry name" value="Thiol_diS_interchange_DbsD"/>
</dbReference>
<dbReference type="InterPro" id="IPR017937">
    <property type="entry name" value="Thioredoxin_CS"/>
</dbReference>
<dbReference type="EMBL" id="CP097331">
    <property type="protein sequence ID" value="URF06326.1"/>
    <property type="molecule type" value="Genomic_DNA"/>
</dbReference>
<evidence type="ECO:0000256" key="8">
    <source>
        <dbReference type="ARBA" id="ARBA00022748"/>
    </source>
</evidence>
<evidence type="ECO:0000313" key="22">
    <source>
        <dbReference type="Proteomes" id="UP000318943"/>
    </source>
</evidence>
<evidence type="ECO:0000256" key="6">
    <source>
        <dbReference type="ARBA" id="ARBA00022692"/>
    </source>
</evidence>
<dbReference type="SUPFAM" id="SSF74863">
    <property type="entry name" value="Thiol:disulfide interchange protein DsbD, N-terminal domain (DsbD-alpha)"/>
    <property type="match status" value="1"/>
</dbReference>
<comment type="catalytic activity">
    <reaction evidence="16 18">
        <text>[protein]-dithiol + NAD(+) = [protein]-disulfide + NADH + H(+)</text>
        <dbReference type="Rhea" id="RHEA:18749"/>
        <dbReference type="Rhea" id="RHEA-COMP:10593"/>
        <dbReference type="Rhea" id="RHEA-COMP:10594"/>
        <dbReference type="ChEBI" id="CHEBI:15378"/>
        <dbReference type="ChEBI" id="CHEBI:29950"/>
        <dbReference type="ChEBI" id="CHEBI:50058"/>
        <dbReference type="ChEBI" id="CHEBI:57540"/>
        <dbReference type="ChEBI" id="CHEBI:57945"/>
        <dbReference type="EC" id="1.8.1.8"/>
    </reaction>
</comment>
<evidence type="ECO:0000256" key="3">
    <source>
        <dbReference type="ARBA" id="ARBA00022448"/>
    </source>
</evidence>
<dbReference type="NCBIfam" id="NF001419">
    <property type="entry name" value="PRK00293.1"/>
    <property type="match status" value="1"/>
</dbReference>
<evidence type="ECO:0000256" key="10">
    <source>
        <dbReference type="ARBA" id="ARBA00022989"/>
    </source>
</evidence>
<dbReference type="GO" id="GO:0047134">
    <property type="term" value="F:protein-disulfide reductase [NAD(P)H] activity"/>
    <property type="evidence" value="ECO:0007669"/>
    <property type="project" value="UniProtKB-UniRule"/>
</dbReference>
<keyword evidence="6 18" id="KW-0812">Transmembrane</keyword>
<keyword evidence="12 18" id="KW-0520">NAD</keyword>
<keyword evidence="22" id="KW-1185">Reference proteome</keyword>
<organism evidence="21 23">
    <name type="scientific">Cupriavidus campinensis</name>
    <dbReference type="NCBI Taxonomy" id="151783"/>
    <lineage>
        <taxon>Bacteria</taxon>
        <taxon>Pseudomonadati</taxon>
        <taxon>Pseudomonadota</taxon>
        <taxon>Betaproteobacteria</taxon>
        <taxon>Burkholderiales</taxon>
        <taxon>Burkholderiaceae</taxon>
        <taxon>Cupriavidus</taxon>
    </lineage>
</organism>
<dbReference type="PANTHER" id="PTHR32234">
    <property type="entry name" value="THIOL:DISULFIDE INTERCHANGE PROTEIN DSBD"/>
    <property type="match status" value="1"/>
</dbReference>
<gene>
    <name evidence="18 21" type="primary">dsbD</name>
    <name evidence="20" type="ORF">FGG12_13440</name>
    <name evidence="21" type="ORF">M5D45_24755</name>
</gene>
<reference evidence="21" key="3">
    <citation type="submission" date="2022-05" db="EMBL/GenBank/DDBJ databases">
        <authorList>
            <person name="Kunte H.-J."/>
        </authorList>
    </citation>
    <scope>NUCLEOTIDE SEQUENCE</scope>
    <source>
        <strain evidence="21">G5</strain>
    </source>
</reference>
<keyword evidence="9 18" id="KW-0249">Electron transport</keyword>
<evidence type="ECO:0000256" key="12">
    <source>
        <dbReference type="ARBA" id="ARBA00023027"/>
    </source>
</evidence>
<dbReference type="InterPro" id="IPR013766">
    <property type="entry name" value="Thioredoxin_domain"/>
</dbReference>
<dbReference type="GO" id="GO:0045454">
    <property type="term" value="P:cell redox homeostasis"/>
    <property type="evidence" value="ECO:0007669"/>
    <property type="project" value="TreeGrafter"/>
</dbReference>
<evidence type="ECO:0000256" key="11">
    <source>
        <dbReference type="ARBA" id="ARBA00023002"/>
    </source>
</evidence>
<feature type="transmembrane region" description="Helical" evidence="18">
    <location>
        <begin position="478"/>
        <end position="498"/>
    </location>
</feature>
<dbReference type="GO" id="GO:0017004">
    <property type="term" value="P:cytochrome complex assembly"/>
    <property type="evidence" value="ECO:0007669"/>
    <property type="project" value="UniProtKB-UniRule"/>
</dbReference>
<dbReference type="CDD" id="cd02953">
    <property type="entry name" value="DsbDgamma"/>
    <property type="match status" value="1"/>
</dbReference>
<keyword evidence="13 18" id="KW-0472">Membrane</keyword>
<comment type="similarity">
    <text evidence="2 18">Belongs to the thioredoxin family. DsbD subfamily.</text>
</comment>
<keyword evidence="3 18" id="KW-0813">Transport</keyword>
<comment type="caution">
    <text evidence="18">Lacks conserved residue(s) required for the propagation of feature annotation.</text>
</comment>
<keyword evidence="8 18" id="KW-0201">Cytochrome c-type biogenesis</keyword>
<evidence type="ECO:0000256" key="4">
    <source>
        <dbReference type="ARBA" id="ARBA00022475"/>
    </source>
</evidence>
<evidence type="ECO:0000256" key="18">
    <source>
        <dbReference type="HAMAP-Rule" id="MF_00399"/>
    </source>
</evidence>
<reference evidence="20 22" key="1">
    <citation type="submission" date="2019-05" db="EMBL/GenBank/DDBJ databases">
        <title>Whole genome sequence analysis of Cupriavidus campinensis S14E4C strain.</title>
        <authorList>
            <person name="Abbaszade G."/>
            <person name="Szabo A."/>
            <person name="Toumi M."/>
            <person name="Toth E."/>
        </authorList>
    </citation>
    <scope>NUCLEOTIDE SEQUENCE [LARGE SCALE GENOMIC DNA]</scope>
    <source>
        <strain evidence="20 22">S14E4C</strain>
    </source>
</reference>
<dbReference type="Pfam" id="PF02683">
    <property type="entry name" value="DsbD_TM"/>
    <property type="match status" value="1"/>
</dbReference>
<evidence type="ECO:0000256" key="2">
    <source>
        <dbReference type="ARBA" id="ARBA00007241"/>
    </source>
</evidence>
<dbReference type="InterPro" id="IPR035671">
    <property type="entry name" value="DsbD_gamma"/>
</dbReference>
<evidence type="ECO:0000313" key="20">
    <source>
        <dbReference type="EMBL" id="TSP12020.1"/>
    </source>
</evidence>
<name>A0AAE9L461_9BURK</name>
<evidence type="ECO:0000256" key="15">
    <source>
        <dbReference type="ARBA" id="ARBA00023284"/>
    </source>
</evidence>
<sequence length="647" mass="68769">MTPAIEVASRVAALSRSAQLWASWIVRLMGRLPLPGTRPGLIWALLCLAPRFALGADFLPPDQAFRFTADRVDAHTVAVHFDVEDGYYMYRERFAFSASPDNVRLLAPAYPAAERKFDETFGKDVDIYRKGVTIELPFDEGSAPGAWVLQVTSQGCADAGICYPPQQHTVPMSALTGEHAAPVINRGATTVAEHTPQMEDSELASSSPPDVSARIDQALSSRSLMLVVSLFFGLGVLLALTPCVLPMVPILSAIVVGAEARRWRSLGLSAAYVLGMSVIYTGVGVTAGIIGESLTAFLQAPWVLASFAMLLSVLALAMFGVYELQLPQSWLSRLQASSGKLHGGQFIGAALMGAMSALIVGPCVTAPLAGALAYIARSGDAMIGGSALFSMALGMGTPLLLVGAGAGALLPRTGGWMVHTKTASGYMLLALALWMANPIMPSWIFMLAVATLLLAVGVALGALAPIPVSAPLAQVRKAIGLLAVTLSVVLILGVSSGGRDVLQPLSQFTIVSSAAGDSGAIDPHRADLHFESVRNVDELDARLAQAARDQRPVMLDFYADWCTSCKEMERFTFADASVKDKLQRFVLLRADVTANSQEDRALLRRFGIFGPPSTIFYGADGKLKTERVVGYKPAPAFLSTLQRTYPS</sequence>
<feature type="disulfide bond" description="Redox-active" evidence="18">
    <location>
        <begin position="562"/>
        <end position="565"/>
    </location>
</feature>
<dbReference type="InterPro" id="IPR003834">
    <property type="entry name" value="Cyt_c_assmbl_TM_dom"/>
</dbReference>
<keyword evidence="7" id="KW-0732">Signal</keyword>
<feature type="transmembrane region" description="Helical" evidence="18">
    <location>
        <begin position="269"/>
        <end position="290"/>
    </location>
</feature>
<dbReference type="Gene3D" id="2.60.40.1250">
    <property type="entry name" value="Thiol:disulfide interchange protein DsbD, N-terminal domain"/>
    <property type="match status" value="1"/>
</dbReference>
<feature type="transmembrane region" description="Helical" evidence="18">
    <location>
        <begin position="302"/>
        <end position="322"/>
    </location>
</feature>
<proteinExistence type="inferred from homology"/>
<evidence type="ECO:0000256" key="1">
    <source>
        <dbReference type="ARBA" id="ARBA00004429"/>
    </source>
</evidence>
<dbReference type="EMBL" id="VCIZ01000007">
    <property type="protein sequence ID" value="TSP12020.1"/>
    <property type="molecule type" value="Genomic_DNA"/>
</dbReference>
<dbReference type="Proteomes" id="UP001056132">
    <property type="component" value="Chromosome 2"/>
</dbReference>
<feature type="disulfide bond" description="Redox-active" evidence="18">
    <location>
        <begin position="156"/>
        <end position="162"/>
    </location>
</feature>
<dbReference type="Pfam" id="PF11412">
    <property type="entry name" value="DsbD_N"/>
    <property type="match status" value="1"/>
</dbReference>
<evidence type="ECO:0000256" key="13">
    <source>
        <dbReference type="ARBA" id="ARBA00023136"/>
    </source>
</evidence>
<dbReference type="AlphaFoldDB" id="A0AAE9L461"/>
<dbReference type="Proteomes" id="UP000318943">
    <property type="component" value="Unassembled WGS sequence"/>
</dbReference>
<dbReference type="PROSITE" id="PS00194">
    <property type="entry name" value="THIOREDOXIN_1"/>
    <property type="match status" value="1"/>
</dbReference>
<feature type="domain" description="Thioredoxin" evidence="19">
    <location>
        <begin position="499"/>
        <end position="646"/>
    </location>
</feature>
<feature type="transmembrane region" description="Helical" evidence="18">
    <location>
        <begin position="224"/>
        <end position="257"/>
    </location>
</feature>
<dbReference type="SUPFAM" id="SSF52833">
    <property type="entry name" value="Thioredoxin-like"/>
    <property type="match status" value="1"/>
</dbReference>
<dbReference type="HAMAP" id="MF_00399">
    <property type="entry name" value="DbsD"/>
    <property type="match status" value="1"/>
</dbReference>
<comment type="catalytic activity">
    <reaction evidence="17 18">
        <text>[protein]-dithiol + NADP(+) = [protein]-disulfide + NADPH + H(+)</text>
        <dbReference type="Rhea" id="RHEA:18753"/>
        <dbReference type="Rhea" id="RHEA-COMP:10593"/>
        <dbReference type="Rhea" id="RHEA-COMP:10594"/>
        <dbReference type="ChEBI" id="CHEBI:15378"/>
        <dbReference type="ChEBI" id="CHEBI:29950"/>
        <dbReference type="ChEBI" id="CHEBI:50058"/>
        <dbReference type="ChEBI" id="CHEBI:57783"/>
        <dbReference type="ChEBI" id="CHEBI:58349"/>
        <dbReference type="EC" id="1.8.1.8"/>
    </reaction>
</comment>
<dbReference type="InterPro" id="IPR028250">
    <property type="entry name" value="DsbDN"/>
</dbReference>
<feature type="transmembrane region" description="Helical" evidence="18">
    <location>
        <begin position="342"/>
        <end position="375"/>
    </location>
</feature>
<evidence type="ECO:0000259" key="19">
    <source>
        <dbReference type="PROSITE" id="PS51352"/>
    </source>
</evidence>
<keyword evidence="5 18" id="KW-0997">Cell inner membrane</keyword>
<reference evidence="21" key="2">
    <citation type="journal article" date="2022" name="Microbiol. Resour. Announc.">
        <title>Genome Sequence of Cupriavidus campinensis Strain G5, a Member of a Bacterial Consortium Capable of Polyethylene Degradation.</title>
        <authorList>
            <person name="Schneider B."/>
            <person name="Pfeiffer F."/>
            <person name="Dyall-Smith M."/>
            <person name="Kunte H.J."/>
        </authorList>
    </citation>
    <scope>NUCLEOTIDE SEQUENCE</scope>
    <source>
        <strain evidence="21">G5</strain>
    </source>
</reference>
<comment type="function">
    <text evidence="18">Required to facilitate the formation of correct disulfide bonds in some periplasmic proteins and for the assembly of the periplasmic c-type cytochromes. Acts by transferring electrons from cytoplasmic thioredoxin to the periplasm. This transfer involves a cascade of disulfide bond formation and reduction steps.</text>
</comment>
<dbReference type="Pfam" id="PF13899">
    <property type="entry name" value="Thioredoxin_7"/>
    <property type="match status" value="1"/>
</dbReference>
<accession>A0AAE9L461</accession>
<protein>
    <recommendedName>
        <fullName evidence="18">Thiol:disulfide interchange protein DsbD</fullName>
        <ecNumber evidence="18">1.8.1.8</ecNumber>
    </recommendedName>
    <alternativeName>
        <fullName evidence="18">Protein-disulfide reductase</fullName>
        <shortName evidence="18">Disulfide reductase</shortName>
    </alternativeName>
</protein>
<dbReference type="InterPro" id="IPR036249">
    <property type="entry name" value="Thioredoxin-like_sf"/>
</dbReference>
<dbReference type="EC" id="1.8.1.8" evidence="18"/>
<evidence type="ECO:0000256" key="5">
    <source>
        <dbReference type="ARBA" id="ARBA00022519"/>
    </source>
</evidence>
<keyword evidence="15 18" id="KW-0676">Redox-active center</keyword>
<dbReference type="GO" id="GO:0005886">
    <property type="term" value="C:plasma membrane"/>
    <property type="evidence" value="ECO:0007669"/>
    <property type="project" value="UniProtKB-SubCell"/>
</dbReference>
<feature type="transmembrane region" description="Helical" evidence="18">
    <location>
        <begin position="416"/>
        <end position="436"/>
    </location>
</feature>
<evidence type="ECO:0000313" key="23">
    <source>
        <dbReference type="Proteomes" id="UP001056132"/>
    </source>
</evidence>
<feature type="transmembrane region" description="Helical" evidence="18">
    <location>
        <begin position="387"/>
        <end position="410"/>
    </location>
</feature>
<keyword evidence="10 18" id="KW-1133">Transmembrane helix</keyword>
<comment type="subcellular location">
    <subcellularLocation>
        <location evidence="1 18">Cell inner membrane</location>
        <topology evidence="1 18">Multi-pass membrane protein</topology>
    </subcellularLocation>
</comment>
<keyword evidence="14 18" id="KW-1015">Disulfide bond</keyword>
<dbReference type="GO" id="GO:0009055">
    <property type="term" value="F:electron transfer activity"/>
    <property type="evidence" value="ECO:0007669"/>
    <property type="project" value="UniProtKB-UniRule"/>
</dbReference>
<dbReference type="PROSITE" id="PS51352">
    <property type="entry name" value="THIOREDOXIN_2"/>
    <property type="match status" value="1"/>
</dbReference>
<dbReference type="RefSeq" id="WP_144198173.1">
    <property type="nucleotide sequence ID" value="NZ_CP097331.1"/>
</dbReference>
<evidence type="ECO:0000256" key="14">
    <source>
        <dbReference type="ARBA" id="ARBA00023157"/>
    </source>
</evidence>
<dbReference type="KEGG" id="ccam:M5D45_24755"/>
<evidence type="ECO:0000256" key="16">
    <source>
        <dbReference type="ARBA" id="ARBA00047388"/>
    </source>
</evidence>
<evidence type="ECO:0000256" key="17">
    <source>
        <dbReference type="ARBA" id="ARBA00047804"/>
    </source>
</evidence>
<keyword evidence="11 18" id="KW-0560">Oxidoreductase</keyword>
<feature type="transmembrane region" description="Helical" evidence="18">
    <location>
        <begin position="443"/>
        <end position="466"/>
    </location>
</feature>